<evidence type="ECO:0000259" key="1">
    <source>
        <dbReference type="Pfam" id="PF07978"/>
    </source>
</evidence>
<organism evidence="2 3">
    <name type="scientific">Paenibacillus xerothermodurans</name>
    <dbReference type="NCBI Taxonomy" id="1977292"/>
    <lineage>
        <taxon>Bacteria</taxon>
        <taxon>Bacillati</taxon>
        <taxon>Bacillota</taxon>
        <taxon>Bacilli</taxon>
        <taxon>Bacillales</taxon>
        <taxon>Paenibacillaceae</taxon>
        <taxon>Paenibacillus</taxon>
    </lineage>
</organism>
<dbReference type="RefSeq" id="WP_089201231.1">
    <property type="nucleotide sequence ID" value="NZ_NHRJ02000014.1"/>
</dbReference>
<dbReference type="Proteomes" id="UP000214746">
    <property type="component" value="Unassembled WGS sequence"/>
</dbReference>
<evidence type="ECO:0000313" key="2">
    <source>
        <dbReference type="EMBL" id="PZE19684.1"/>
    </source>
</evidence>
<dbReference type="EMBL" id="NHRJ02000014">
    <property type="protein sequence ID" value="PZE19684.1"/>
    <property type="molecule type" value="Genomic_DNA"/>
</dbReference>
<dbReference type="OrthoDB" id="9809695at2"/>
<name>A0A2W1N775_PAEXE</name>
<sequence length="105" mass="12747">MLHELRIYHIHPGKMQAINERFSKHTLGIFAKHGMRVTEFWQDVDPEHNRLYYVMEFENMETRDQKFAEFRNDPEWQKIRSESEKDGPIVDKVESVFLKRVGYFS</sequence>
<keyword evidence="3" id="KW-1185">Reference proteome</keyword>
<protein>
    <submittedName>
        <fullName evidence="2">NIPSNAP family protein</fullName>
    </submittedName>
</protein>
<dbReference type="SUPFAM" id="SSF54909">
    <property type="entry name" value="Dimeric alpha+beta barrel"/>
    <property type="match status" value="1"/>
</dbReference>
<proteinExistence type="predicted"/>
<comment type="caution">
    <text evidence="2">The sequence shown here is derived from an EMBL/GenBank/DDBJ whole genome shotgun (WGS) entry which is preliminary data.</text>
</comment>
<gene>
    <name evidence="2" type="ORF">CBW46_017270</name>
</gene>
<dbReference type="Pfam" id="PF07978">
    <property type="entry name" value="NIPSNAP"/>
    <property type="match status" value="1"/>
</dbReference>
<reference evidence="2" key="1">
    <citation type="submission" date="2018-06" db="EMBL/GenBank/DDBJ databases">
        <title>Paenibacillus xerothermodurans sp. nov. an extremely dry heat resistant spore forming bacterium isolated from the soil of Cape Canaveral, Florida.</title>
        <authorList>
            <person name="Seuylemezian A."/>
            <person name="Kaur N."/>
            <person name="Patil P."/>
            <person name="Patil P."/>
            <person name="Mayilraj S."/>
            <person name="Vaishampayan P."/>
        </authorList>
    </citation>
    <scope>NUCLEOTIDE SEQUENCE [LARGE SCALE GENOMIC DNA]</scope>
    <source>
        <strain evidence="2">ATCC 27380</strain>
    </source>
</reference>
<dbReference type="InterPro" id="IPR011008">
    <property type="entry name" value="Dimeric_a/b-barrel"/>
</dbReference>
<dbReference type="InterPro" id="IPR012577">
    <property type="entry name" value="NIPSNAP"/>
</dbReference>
<accession>A0A2W1N775</accession>
<feature type="domain" description="NIPSNAP" evidence="1">
    <location>
        <begin position="4"/>
        <end position="101"/>
    </location>
</feature>
<evidence type="ECO:0000313" key="3">
    <source>
        <dbReference type="Proteomes" id="UP000214746"/>
    </source>
</evidence>
<dbReference type="AlphaFoldDB" id="A0A2W1N775"/>
<dbReference type="Gene3D" id="3.30.70.100">
    <property type="match status" value="1"/>
</dbReference>